<evidence type="ECO:0000313" key="3">
    <source>
        <dbReference type="EMBL" id="MXO49031.1"/>
    </source>
</evidence>
<accession>A0A844XSX3</accession>
<dbReference type="RefSeq" id="WP_160728563.1">
    <property type="nucleotide sequence ID" value="NZ_WTYC01000006.1"/>
</dbReference>
<evidence type="ECO:0000313" key="4">
    <source>
        <dbReference type="Proteomes" id="UP000448199"/>
    </source>
</evidence>
<sequence>MYKILALALATAASAALLAEPVFSQNIVVTPDSSQQEFVEEVSRDLGRQLLVAARLGDAPNGEGISIVRFTRDADGDATNVKLYRASGKRGFDRIAMTAVSRLRTLDSVPSSIGHDQLYQANIIFAENGWDVARLEQQLAREESARMASRPSERTVLAFGSAATRPTS</sequence>
<gene>
    <name evidence="3" type="ORF">GRI69_12255</name>
</gene>
<keyword evidence="4" id="KW-1185">Reference proteome</keyword>
<keyword evidence="1" id="KW-0732">Signal</keyword>
<proteinExistence type="predicted"/>
<dbReference type="PROSITE" id="PS52015">
    <property type="entry name" value="TONB_CTD"/>
    <property type="match status" value="1"/>
</dbReference>
<dbReference type="InterPro" id="IPR037682">
    <property type="entry name" value="TonB_C"/>
</dbReference>
<organism evidence="3 4">
    <name type="scientific">Qipengyuania vulgaris</name>
    <dbReference type="NCBI Taxonomy" id="291985"/>
    <lineage>
        <taxon>Bacteria</taxon>
        <taxon>Pseudomonadati</taxon>
        <taxon>Pseudomonadota</taxon>
        <taxon>Alphaproteobacteria</taxon>
        <taxon>Sphingomonadales</taxon>
        <taxon>Erythrobacteraceae</taxon>
        <taxon>Qipengyuania</taxon>
    </lineage>
</organism>
<feature type="domain" description="TonB C-terminal" evidence="2">
    <location>
        <begin position="38"/>
        <end position="134"/>
    </location>
</feature>
<comment type="caution">
    <text evidence="3">The sequence shown here is derived from an EMBL/GenBank/DDBJ whole genome shotgun (WGS) entry which is preliminary data.</text>
</comment>
<dbReference type="OrthoDB" id="7428616at2"/>
<dbReference type="Gene3D" id="3.30.1150.10">
    <property type="match status" value="1"/>
</dbReference>
<dbReference type="Pfam" id="PF03544">
    <property type="entry name" value="TonB_C"/>
    <property type="match status" value="1"/>
</dbReference>
<dbReference type="AlphaFoldDB" id="A0A844XSX3"/>
<evidence type="ECO:0000256" key="1">
    <source>
        <dbReference type="SAM" id="SignalP"/>
    </source>
</evidence>
<reference evidence="3 4" key="1">
    <citation type="submission" date="2019-12" db="EMBL/GenBank/DDBJ databases">
        <title>Genomic-based taxomic classification of the family Erythrobacteraceae.</title>
        <authorList>
            <person name="Xu L."/>
        </authorList>
    </citation>
    <scope>NUCLEOTIDE SEQUENCE [LARGE SCALE GENOMIC DNA]</scope>
    <source>
        <strain evidence="3 4">DSM 17792</strain>
    </source>
</reference>
<feature type="signal peptide" evidence="1">
    <location>
        <begin position="1"/>
        <end position="19"/>
    </location>
</feature>
<feature type="chain" id="PRO_5032842349" description="TonB C-terminal domain-containing protein" evidence="1">
    <location>
        <begin position="20"/>
        <end position="168"/>
    </location>
</feature>
<dbReference type="Proteomes" id="UP000448199">
    <property type="component" value="Unassembled WGS sequence"/>
</dbReference>
<dbReference type="SUPFAM" id="SSF74653">
    <property type="entry name" value="TolA/TonB C-terminal domain"/>
    <property type="match status" value="1"/>
</dbReference>
<dbReference type="EMBL" id="WTYC01000006">
    <property type="protein sequence ID" value="MXO49031.1"/>
    <property type="molecule type" value="Genomic_DNA"/>
</dbReference>
<name>A0A844XSX3_9SPHN</name>
<evidence type="ECO:0000259" key="2">
    <source>
        <dbReference type="PROSITE" id="PS52015"/>
    </source>
</evidence>
<dbReference type="GO" id="GO:0055085">
    <property type="term" value="P:transmembrane transport"/>
    <property type="evidence" value="ECO:0007669"/>
    <property type="project" value="InterPro"/>
</dbReference>
<protein>
    <recommendedName>
        <fullName evidence="2">TonB C-terminal domain-containing protein</fullName>
    </recommendedName>
</protein>